<reference evidence="2" key="1">
    <citation type="submission" date="2021-03" db="EMBL/GenBank/DDBJ databases">
        <title>Draft genome sequence of rust myrtle Austropuccinia psidii MF-1, a brazilian biotype.</title>
        <authorList>
            <person name="Quecine M.C."/>
            <person name="Pachon D.M.R."/>
            <person name="Bonatelli M.L."/>
            <person name="Correr F.H."/>
            <person name="Franceschini L.M."/>
            <person name="Leite T.F."/>
            <person name="Margarido G.R.A."/>
            <person name="Almeida C.A."/>
            <person name="Ferrarezi J.A."/>
            <person name="Labate C.A."/>
        </authorList>
    </citation>
    <scope>NUCLEOTIDE SEQUENCE</scope>
    <source>
        <strain evidence="2">MF-1</strain>
    </source>
</reference>
<evidence type="ECO:0000313" key="2">
    <source>
        <dbReference type="EMBL" id="MBW0517412.1"/>
    </source>
</evidence>
<comment type="caution">
    <text evidence="2">The sequence shown here is derived from an EMBL/GenBank/DDBJ whole genome shotgun (WGS) entry which is preliminary data.</text>
</comment>
<dbReference type="Proteomes" id="UP000765509">
    <property type="component" value="Unassembled WGS sequence"/>
</dbReference>
<evidence type="ECO:0000313" key="3">
    <source>
        <dbReference type="Proteomes" id="UP000765509"/>
    </source>
</evidence>
<dbReference type="EMBL" id="AVOT02025911">
    <property type="protein sequence ID" value="MBW0517412.1"/>
    <property type="molecule type" value="Genomic_DNA"/>
</dbReference>
<proteinExistence type="predicted"/>
<organism evidence="2 3">
    <name type="scientific">Austropuccinia psidii MF-1</name>
    <dbReference type="NCBI Taxonomy" id="1389203"/>
    <lineage>
        <taxon>Eukaryota</taxon>
        <taxon>Fungi</taxon>
        <taxon>Dikarya</taxon>
        <taxon>Basidiomycota</taxon>
        <taxon>Pucciniomycotina</taxon>
        <taxon>Pucciniomycetes</taxon>
        <taxon>Pucciniales</taxon>
        <taxon>Sphaerophragmiaceae</taxon>
        <taxon>Austropuccinia</taxon>
    </lineage>
</organism>
<protein>
    <submittedName>
        <fullName evidence="2">Uncharacterized protein</fullName>
    </submittedName>
</protein>
<keyword evidence="3" id="KW-1185">Reference proteome</keyword>
<feature type="region of interest" description="Disordered" evidence="1">
    <location>
        <begin position="1"/>
        <end position="26"/>
    </location>
</feature>
<feature type="compositionally biased region" description="Polar residues" evidence="1">
    <location>
        <begin position="1"/>
        <end position="17"/>
    </location>
</feature>
<gene>
    <name evidence="2" type="ORF">O181_057127</name>
</gene>
<name>A0A9Q3EH62_9BASI</name>
<evidence type="ECO:0000256" key="1">
    <source>
        <dbReference type="SAM" id="MobiDB-lite"/>
    </source>
</evidence>
<sequence length="148" mass="17457">MTESVTIDQPHFQSHNEPNNHDPPCTQSLGKLINLVEPPTQDTANIRKKFIPKKHFIYQSFKDWLSRFLQKAVIMEIVQQHQQSQKSEGSLNCDIWDGLVWRHFTGTRKINDPPFIPIFLVHWPFQFMWTGLMHMEAQATWPELDLSF</sequence>
<dbReference type="AlphaFoldDB" id="A0A9Q3EH62"/>
<accession>A0A9Q3EH62</accession>